<keyword evidence="3 6" id="KW-0812">Transmembrane</keyword>
<reference evidence="7" key="1">
    <citation type="submission" date="2020-03" db="EMBL/GenBank/DDBJ databases">
        <title>Draft Genome Sequence of Cylindrodendrum hubeiense.</title>
        <authorList>
            <person name="Buettner E."/>
            <person name="Kellner H."/>
        </authorList>
    </citation>
    <scope>NUCLEOTIDE SEQUENCE</scope>
    <source>
        <strain evidence="7">IHI 201604</strain>
    </source>
</reference>
<protein>
    <submittedName>
        <fullName evidence="7">Uncharacterized protein</fullName>
    </submittedName>
</protein>
<feature type="transmembrane region" description="Helical" evidence="6">
    <location>
        <begin position="128"/>
        <end position="146"/>
    </location>
</feature>
<feature type="transmembrane region" description="Helical" evidence="6">
    <location>
        <begin position="292"/>
        <end position="315"/>
    </location>
</feature>
<feature type="transmembrane region" description="Helical" evidence="6">
    <location>
        <begin position="260"/>
        <end position="280"/>
    </location>
</feature>
<dbReference type="OrthoDB" id="3639251at2759"/>
<evidence type="ECO:0000256" key="1">
    <source>
        <dbReference type="ARBA" id="ARBA00004141"/>
    </source>
</evidence>
<dbReference type="EMBL" id="JAANBB010000044">
    <property type="protein sequence ID" value="KAF7553561.1"/>
    <property type="molecule type" value="Genomic_DNA"/>
</dbReference>
<dbReference type="Proteomes" id="UP000722485">
    <property type="component" value="Unassembled WGS sequence"/>
</dbReference>
<dbReference type="GO" id="GO:0016020">
    <property type="term" value="C:membrane"/>
    <property type="evidence" value="ECO:0007669"/>
    <property type="project" value="UniProtKB-SubCell"/>
</dbReference>
<dbReference type="AlphaFoldDB" id="A0A9P5HGP8"/>
<evidence type="ECO:0000313" key="7">
    <source>
        <dbReference type="EMBL" id="KAF7553561.1"/>
    </source>
</evidence>
<keyword evidence="4 6" id="KW-1133">Transmembrane helix</keyword>
<accession>A0A9P5HGP8</accession>
<organism evidence="7 8">
    <name type="scientific">Cylindrodendrum hubeiense</name>
    <dbReference type="NCBI Taxonomy" id="595255"/>
    <lineage>
        <taxon>Eukaryota</taxon>
        <taxon>Fungi</taxon>
        <taxon>Dikarya</taxon>
        <taxon>Ascomycota</taxon>
        <taxon>Pezizomycotina</taxon>
        <taxon>Sordariomycetes</taxon>
        <taxon>Hypocreomycetidae</taxon>
        <taxon>Hypocreales</taxon>
        <taxon>Nectriaceae</taxon>
        <taxon>Cylindrodendrum</taxon>
    </lineage>
</organism>
<dbReference type="PANTHER" id="PTHR43791:SF3">
    <property type="entry name" value="MAJOR FACILITATOR SUPERFAMILY (MFS) PROFILE DOMAIN-CONTAINING PROTEIN"/>
    <property type="match status" value="1"/>
</dbReference>
<comment type="subcellular location">
    <subcellularLocation>
        <location evidence="1">Membrane</location>
        <topology evidence="1">Multi-pass membrane protein</topology>
    </subcellularLocation>
</comment>
<keyword evidence="2" id="KW-0813">Transport</keyword>
<evidence type="ECO:0000256" key="5">
    <source>
        <dbReference type="ARBA" id="ARBA00023136"/>
    </source>
</evidence>
<keyword evidence="8" id="KW-1185">Reference proteome</keyword>
<feature type="transmembrane region" description="Helical" evidence="6">
    <location>
        <begin position="99"/>
        <end position="121"/>
    </location>
</feature>
<dbReference type="GO" id="GO:0022857">
    <property type="term" value="F:transmembrane transporter activity"/>
    <property type="evidence" value="ECO:0007669"/>
    <property type="project" value="TreeGrafter"/>
</dbReference>
<feature type="transmembrane region" description="Helical" evidence="6">
    <location>
        <begin position="226"/>
        <end position="248"/>
    </location>
</feature>
<evidence type="ECO:0000256" key="4">
    <source>
        <dbReference type="ARBA" id="ARBA00022989"/>
    </source>
</evidence>
<keyword evidence="5 6" id="KW-0472">Membrane</keyword>
<dbReference type="Gene3D" id="1.20.1250.20">
    <property type="entry name" value="MFS general substrate transporter like domains"/>
    <property type="match status" value="2"/>
</dbReference>
<evidence type="ECO:0000256" key="6">
    <source>
        <dbReference type="SAM" id="Phobius"/>
    </source>
</evidence>
<dbReference type="InterPro" id="IPR036259">
    <property type="entry name" value="MFS_trans_sf"/>
</dbReference>
<proteinExistence type="predicted"/>
<dbReference type="SUPFAM" id="SSF103473">
    <property type="entry name" value="MFS general substrate transporter"/>
    <property type="match status" value="1"/>
</dbReference>
<sequence>MAPSSSPKASLCDDGVGAAQFDEKVDHSTHVEDTEAGNGLPNYNLSVADQKKTIRRVDLRLLPILGIMYSISLIDRTNLGLALVAGMQEDLGLAVGNRYTVIVMVFFVAYVVFEIPSNLILPKAGPANWLSFLGVAFGSILIGMGFTKSWGTMALCRALLGIFEAGFLPGRFIIIDFPTQADKFLSPAEKEFIIARINHDRGDAEEDTINAAKVLHHLKDWRLYCWAFNLMASTLPGYAYSYFLPIILRDGMGYSSTQAQLLSAPPYILAAIMTFVSGWLGDRYKIRGPVIAIHQALTAASIGFLQFCVPGVLTFQANNITSHSKRAVASATCLIGGGIGGIIAGTAFKATESPHYTTGIWTTFAISMVSIVIIGLTDLHLWRRNKAALAGLGVNEGMDGWMYTL</sequence>
<evidence type="ECO:0000313" key="8">
    <source>
        <dbReference type="Proteomes" id="UP000722485"/>
    </source>
</evidence>
<evidence type="ECO:0000256" key="2">
    <source>
        <dbReference type="ARBA" id="ARBA00022448"/>
    </source>
</evidence>
<evidence type="ECO:0000256" key="3">
    <source>
        <dbReference type="ARBA" id="ARBA00022692"/>
    </source>
</evidence>
<name>A0A9P5HGP8_9HYPO</name>
<gene>
    <name evidence="7" type="ORF">G7Z17_g3528</name>
</gene>
<feature type="transmembrane region" description="Helical" evidence="6">
    <location>
        <begin position="327"/>
        <end position="348"/>
    </location>
</feature>
<comment type="caution">
    <text evidence="7">The sequence shown here is derived from an EMBL/GenBank/DDBJ whole genome shotgun (WGS) entry which is preliminary data.</text>
</comment>
<feature type="transmembrane region" description="Helical" evidence="6">
    <location>
        <begin position="360"/>
        <end position="382"/>
    </location>
</feature>
<dbReference type="PANTHER" id="PTHR43791">
    <property type="entry name" value="PERMEASE-RELATED"/>
    <property type="match status" value="1"/>
</dbReference>